<evidence type="ECO:0000313" key="2">
    <source>
        <dbReference type="Proteomes" id="UP000000600"/>
    </source>
</evidence>
<dbReference type="OrthoDB" id="309179at2759"/>
<dbReference type="EMBL" id="CT868540">
    <property type="protein sequence ID" value="CAK85519.1"/>
    <property type="molecule type" value="Genomic_DNA"/>
</dbReference>
<reference evidence="1 2" key="1">
    <citation type="journal article" date="2006" name="Nature">
        <title>Global trends of whole-genome duplications revealed by the ciliate Paramecium tetraurelia.</title>
        <authorList>
            <consortium name="Genoscope"/>
            <person name="Aury J.-M."/>
            <person name="Jaillon O."/>
            <person name="Duret L."/>
            <person name="Noel B."/>
            <person name="Jubin C."/>
            <person name="Porcel B.M."/>
            <person name="Segurens B."/>
            <person name="Daubin V."/>
            <person name="Anthouard V."/>
            <person name="Aiach N."/>
            <person name="Arnaiz O."/>
            <person name="Billaut A."/>
            <person name="Beisson J."/>
            <person name="Blanc I."/>
            <person name="Bouhouche K."/>
            <person name="Camara F."/>
            <person name="Duharcourt S."/>
            <person name="Guigo R."/>
            <person name="Gogendeau D."/>
            <person name="Katinka M."/>
            <person name="Keller A.-M."/>
            <person name="Kissmehl R."/>
            <person name="Klotz C."/>
            <person name="Koll F."/>
            <person name="Le Moue A."/>
            <person name="Lepere C."/>
            <person name="Malinsky S."/>
            <person name="Nowacki M."/>
            <person name="Nowak J.K."/>
            <person name="Plattner H."/>
            <person name="Poulain J."/>
            <person name="Ruiz F."/>
            <person name="Serrano V."/>
            <person name="Zagulski M."/>
            <person name="Dessen P."/>
            <person name="Betermier M."/>
            <person name="Weissenbach J."/>
            <person name="Scarpelli C."/>
            <person name="Schachter V."/>
            <person name="Sperling L."/>
            <person name="Meyer E."/>
            <person name="Cohen J."/>
            <person name="Wincker P."/>
        </authorList>
    </citation>
    <scope>NUCLEOTIDE SEQUENCE [LARGE SCALE GENOMIC DNA]</scope>
    <source>
        <strain evidence="1 2">Stock d4-2</strain>
    </source>
</reference>
<dbReference type="RefSeq" id="XP_001452916.1">
    <property type="nucleotide sequence ID" value="XM_001452879.1"/>
</dbReference>
<dbReference type="GeneID" id="5038701"/>
<organism evidence="1 2">
    <name type="scientific">Paramecium tetraurelia</name>
    <dbReference type="NCBI Taxonomy" id="5888"/>
    <lineage>
        <taxon>Eukaryota</taxon>
        <taxon>Sar</taxon>
        <taxon>Alveolata</taxon>
        <taxon>Ciliophora</taxon>
        <taxon>Intramacronucleata</taxon>
        <taxon>Oligohymenophorea</taxon>
        <taxon>Peniculida</taxon>
        <taxon>Parameciidae</taxon>
        <taxon>Paramecium</taxon>
    </lineage>
</organism>
<keyword evidence="2" id="KW-1185">Reference proteome</keyword>
<dbReference type="Proteomes" id="UP000000600">
    <property type="component" value="Unassembled WGS sequence"/>
</dbReference>
<dbReference type="InParanoid" id="A0DR52"/>
<protein>
    <submittedName>
        <fullName evidence="1">Uncharacterized protein</fullName>
    </submittedName>
</protein>
<accession>A0DR52</accession>
<evidence type="ECO:0000313" key="1">
    <source>
        <dbReference type="EMBL" id="CAK85519.1"/>
    </source>
</evidence>
<sequence length="249" mass="29513">MRLDPLNGNIERESTGQMITVTNNYYYVSVAEIKMKEKEQLDQQMNSNNLLTTTAPNNSKKSIDDEQLDKLQFLDSAENLIDNQFTFFLKDQSNINILNQNQVKEMNLNEKKNIFKKFSMQIPQNTPNFLQKKPVLGNFYVTIIHKLKHCSRFIYNNKANQLNLSIIIKLFWDEEFMENDVLKQFVQDSQIHIDYELKFNHSSSHLINYKSQILKISNKQFIYKGYQRIISHMESESNILDQKNWKLIV</sequence>
<proteinExistence type="predicted"/>
<name>A0DR52_PARTE</name>
<gene>
    <name evidence="1" type="ORF">GSPATT00002920001</name>
</gene>
<dbReference type="KEGG" id="ptm:GSPATT00002920001"/>
<dbReference type="HOGENOM" id="CLU_1117551_0_0_1"/>
<dbReference type="AlphaFoldDB" id="A0DR52"/>